<dbReference type="EMBL" id="UGQB01000004">
    <property type="protein sequence ID" value="STZ07683.1"/>
    <property type="molecule type" value="Genomic_DNA"/>
</dbReference>
<accession>A0A378QX97</accession>
<name>A0A378QX97_9GAMM</name>
<dbReference type="Proteomes" id="UP000254065">
    <property type="component" value="Unassembled WGS sequence"/>
</dbReference>
<proteinExistence type="predicted"/>
<reference evidence="2 3" key="1">
    <citation type="submission" date="2018-06" db="EMBL/GenBank/DDBJ databases">
        <authorList>
            <consortium name="Pathogen Informatics"/>
            <person name="Doyle S."/>
        </authorList>
    </citation>
    <scope>NUCLEOTIDE SEQUENCE [LARGE SCALE GENOMIC DNA]</scope>
    <source>
        <strain evidence="2 3">NCTC12877</strain>
    </source>
</reference>
<feature type="domain" description="Integrase catalytic" evidence="1">
    <location>
        <begin position="93"/>
        <end position="273"/>
    </location>
</feature>
<evidence type="ECO:0000313" key="3">
    <source>
        <dbReference type="Proteomes" id="UP000254065"/>
    </source>
</evidence>
<sequence>MNIHKNTRLLPHHREAIWTAYHKNKQSLTSLALEYKVSRPTIYKVLKLARVKLLKPQTSTNNRFKQAKYGIKRLAKIEKSIQDKLKRQAKRYNKSYPGEMVHVDTKRLPLLKGQSTNSPREYLFVAIDDYSRELYAAILPDKTAFSAAQFLVEQVIEPCPYQIDVIYSDNGTEFKGTTQHEFVKVCYDNHINQKFTKVGRPQTNGKAERVIRTLMELWHNQYEFVSSEHRKQELTRFLNFYNTVRPHSSLTKKDEITGKTLTFTPYEWLEFYFKQSVNNG</sequence>
<dbReference type="PANTHER" id="PTHR42648">
    <property type="entry name" value="TRANSPOSASE, PUTATIVE-RELATED"/>
    <property type="match status" value="1"/>
</dbReference>
<gene>
    <name evidence="2" type="ORF">NCTC12877_00660</name>
</gene>
<dbReference type="RefSeq" id="WP_115341024.1">
    <property type="nucleotide sequence ID" value="NZ_UGQB01000004.1"/>
</dbReference>
<dbReference type="SUPFAM" id="SSF53098">
    <property type="entry name" value="Ribonuclease H-like"/>
    <property type="match status" value="1"/>
</dbReference>
<dbReference type="Gene3D" id="3.30.420.10">
    <property type="entry name" value="Ribonuclease H-like superfamily/Ribonuclease H"/>
    <property type="match status" value="1"/>
</dbReference>
<dbReference type="InterPro" id="IPR012337">
    <property type="entry name" value="RNaseH-like_sf"/>
</dbReference>
<dbReference type="GO" id="GO:0003676">
    <property type="term" value="F:nucleic acid binding"/>
    <property type="evidence" value="ECO:0007669"/>
    <property type="project" value="InterPro"/>
</dbReference>
<dbReference type="PROSITE" id="PS50994">
    <property type="entry name" value="INTEGRASE"/>
    <property type="match status" value="1"/>
</dbReference>
<dbReference type="GO" id="GO:0015074">
    <property type="term" value="P:DNA integration"/>
    <property type="evidence" value="ECO:0007669"/>
    <property type="project" value="InterPro"/>
</dbReference>
<dbReference type="InterPro" id="IPR036397">
    <property type="entry name" value="RNaseH_sf"/>
</dbReference>
<protein>
    <submittedName>
        <fullName evidence="2">Integrase core domain</fullName>
    </submittedName>
</protein>
<dbReference type="OrthoDB" id="7064550at2"/>
<dbReference type="Pfam" id="PF13683">
    <property type="entry name" value="rve_3"/>
    <property type="match status" value="1"/>
</dbReference>
<dbReference type="PANTHER" id="PTHR42648:SF18">
    <property type="entry name" value="RETROTRANSPOSON, UNCLASSIFIED-LIKE PROTEIN"/>
    <property type="match status" value="1"/>
</dbReference>
<dbReference type="InterPro" id="IPR039537">
    <property type="entry name" value="Retrotran_Ty1/copia-like"/>
</dbReference>
<dbReference type="InterPro" id="IPR001584">
    <property type="entry name" value="Integrase_cat-core"/>
</dbReference>
<evidence type="ECO:0000259" key="1">
    <source>
        <dbReference type="PROSITE" id="PS50994"/>
    </source>
</evidence>
<dbReference type="AlphaFoldDB" id="A0A378QX97"/>
<organism evidence="2 3">
    <name type="scientific">Moraxella caprae</name>
    <dbReference type="NCBI Taxonomy" id="90240"/>
    <lineage>
        <taxon>Bacteria</taxon>
        <taxon>Pseudomonadati</taxon>
        <taxon>Pseudomonadota</taxon>
        <taxon>Gammaproteobacteria</taxon>
        <taxon>Moraxellales</taxon>
        <taxon>Moraxellaceae</taxon>
        <taxon>Moraxella</taxon>
    </lineage>
</organism>
<evidence type="ECO:0000313" key="2">
    <source>
        <dbReference type="EMBL" id="STZ07683.1"/>
    </source>
</evidence>
<keyword evidence="3" id="KW-1185">Reference proteome</keyword>